<dbReference type="InterPro" id="IPR050250">
    <property type="entry name" value="Macrolide_Exporter_MacB"/>
</dbReference>
<feature type="domain" description="ABC3 transporter permease C-terminal" evidence="8">
    <location>
        <begin position="277"/>
        <end position="392"/>
    </location>
</feature>
<reference evidence="10 11" key="1">
    <citation type="submission" date="2017-02" db="EMBL/GenBank/DDBJ databases">
        <title>Whole genome sequencing of Metallibacterium scheffleri DSM 24874 (T).</title>
        <authorList>
            <person name="Kumar S."/>
            <person name="Patil P."/>
            <person name="Patil P.B."/>
        </authorList>
    </citation>
    <scope>NUCLEOTIDE SEQUENCE [LARGE SCALE GENOMIC DNA]</scope>
    <source>
        <strain evidence="10 11">DSM 24874</strain>
    </source>
</reference>
<dbReference type="NCBIfam" id="TIGR03434">
    <property type="entry name" value="ADOP"/>
    <property type="match status" value="1"/>
</dbReference>
<evidence type="ECO:0000259" key="9">
    <source>
        <dbReference type="Pfam" id="PF12704"/>
    </source>
</evidence>
<comment type="subcellular location">
    <subcellularLocation>
        <location evidence="1">Cell membrane</location>
        <topology evidence="1">Multi-pass membrane protein</topology>
    </subcellularLocation>
</comment>
<comment type="similarity">
    <text evidence="6">Belongs to the ABC-4 integral membrane protein family.</text>
</comment>
<keyword evidence="11" id="KW-1185">Reference proteome</keyword>
<evidence type="ECO:0000313" key="10">
    <source>
        <dbReference type="EMBL" id="THD10553.1"/>
    </source>
</evidence>
<dbReference type="EMBL" id="MWQO01000025">
    <property type="protein sequence ID" value="THD10553.1"/>
    <property type="molecule type" value="Genomic_DNA"/>
</dbReference>
<evidence type="ECO:0000259" key="8">
    <source>
        <dbReference type="Pfam" id="PF02687"/>
    </source>
</evidence>
<evidence type="ECO:0008006" key="12">
    <source>
        <dbReference type="Google" id="ProtNLM"/>
    </source>
</evidence>
<name>A0A4S3KNK9_9GAMM</name>
<gene>
    <name evidence="10" type="ORF">B1806_08190</name>
</gene>
<feature type="domain" description="ABC3 transporter permease C-terminal" evidence="8">
    <location>
        <begin position="685"/>
        <end position="797"/>
    </location>
</feature>
<dbReference type="InterPro" id="IPR003838">
    <property type="entry name" value="ABC3_permease_C"/>
</dbReference>
<accession>A0A4S3KNK9</accession>
<dbReference type="PANTHER" id="PTHR30572:SF4">
    <property type="entry name" value="ABC TRANSPORTER PERMEASE YTRF"/>
    <property type="match status" value="1"/>
</dbReference>
<keyword evidence="3 7" id="KW-0812">Transmembrane</keyword>
<dbReference type="Proteomes" id="UP000307749">
    <property type="component" value="Unassembled WGS sequence"/>
</dbReference>
<keyword evidence="2" id="KW-1003">Cell membrane</keyword>
<comment type="caution">
    <text evidence="10">The sequence shown here is derived from an EMBL/GenBank/DDBJ whole genome shotgun (WGS) entry which is preliminary data.</text>
</comment>
<evidence type="ECO:0000256" key="6">
    <source>
        <dbReference type="ARBA" id="ARBA00038076"/>
    </source>
</evidence>
<evidence type="ECO:0000256" key="3">
    <source>
        <dbReference type="ARBA" id="ARBA00022692"/>
    </source>
</evidence>
<feature type="transmembrane region" description="Helical" evidence="7">
    <location>
        <begin position="325"/>
        <end position="346"/>
    </location>
</feature>
<feature type="transmembrane region" description="Helical" evidence="7">
    <location>
        <begin position="418"/>
        <end position="438"/>
    </location>
</feature>
<feature type="transmembrane region" description="Helical" evidence="7">
    <location>
        <begin position="269"/>
        <end position="294"/>
    </location>
</feature>
<dbReference type="InterPro" id="IPR017800">
    <property type="entry name" value="ADOP"/>
</dbReference>
<evidence type="ECO:0000313" key="11">
    <source>
        <dbReference type="Proteomes" id="UP000307749"/>
    </source>
</evidence>
<feature type="transmembrane region" description="Helical" evidence="7">
    <location>
        <begin position="678"/>
        <end position="708"/>
    </location>
</feature>
<keyword evidence="4 7" id="KW-1133">Transmembrane helix</keyword>
<evidence type="ECO:0000256" key="5">
    <source>
        <dbReference type="ARBA" id="ARBA00023136"/>
    </source>
</evidence>
<proteinExistence type="inferred from homology"/>
<dbReference type="PANTHER" id="PTHR30572">
    <property type="entry name" value="MEMBRANE COMPONENT OF TRANSPORTER-RELATED"/>
    <property type="match status" value="1"/>
</dbReference>
<dbReference type="Pfam" id="PF12704">
    <property type="entry name" value="MacB_PCD"/>
    <property type="match status" value="2"/>
</dbReference>
<feature type="domain" description="MacB-like periplasmic core" evidence="9">
    <location>
        <begin position="469"/>
        <end position="619"/>
    </location>
</feature>
<protein>
    <recommendedName>
        <fullName evidence="12">Permease</fullName>
    </recommendedName>
</protein>
<dbReference type="GO" id="GO:0005886">
    <property type="term" value="C:plasma membrane"/>
    <property type="evidence" value="ECO:0007669"/>
    <property type="project" value="UniProtKB-SubCell"/>
</dbReference>
<dbReference type="InterPro" id="IPR025857">
    <property type="entry name" value="MacB_PCD"/>
</dbReference>
<evidence type="ECO:0000256" key="4">
    <source>
        <dbReference type="ARBA" id="ARBA00022989"/>
    </source>
</evidence>
<dbReference type="RefSeq" id="WP_081127602.1">
    <property type="nucleotide sequence ID" value="NZ_LDOS01000002.1"/>
</dbReference>
<dbReference type="AlphaFoldDB" id="A0A4S3KNK9"/>
<organism evidence="10 11">
    <name type="scientific">Metallibacterium scheffleri</name>
    <dbReference type="NCBI Taxonomy" id="993689"/>
    <lineage>
        <taxon>Bacteria</taxon>
        <taxon>Pseudomonadati</taxon>
        <taxon>Pseudomonadota</taxon>
        <taxon>Gammaproteobacteria</taxon>
        <taxon>Lysobacterales</taxon>
        <taxon>Rhodanobacteraceae</taxon>
        <taxon>Metallibacterium</taxon>
    </lineage>
</organism>
<evidence type="ECO:0000256" key="2">
    <source>
        <dbReference type="ARBA" id="ARBA00022475"/>
    </source>
</evidence>
<evidence type="ECO:0000256" key="1">
    <source>
        <dbReference type="ARBA" id="ARBA00004651"/>
    </source>
</evidence>
<keyword evidence="5 7" id="KW-0472">Membrane</keyword>
<evidence type="ECO:0000256" key="7">
    <source>
        <dbReference type="SAM" id="Phobius"/>
    </source>
</evidence>
<sequence length="807" mass="84632">MNPSVIFRELWQSWRASLRRPGFVLLAGLTLALGVGACVAGFALLYSVMLKPLPYPDPSRLVQIGPSYAAGVSGDMSPIWYQHLGKPPGLASVGAAYGGRYVNVAGSGQPVMVAAQPVDQGFLATLGVTMALGRNFTRSEDSPHASPAVILSHGFWLRQFGGSAAVIGRTLMVDGQPHAVVGVLPTSFRWPAQVDLLLPLQLAPHSTDPGTNLTVIGRLAPDTTLGAASAQIQTRMQNYARASGDLRALRAHFAATTLAANLDYGYRSLLWMVFTCAGCVLLIAGGNVSNLMLLRAAAQSHPSSVRAALGAHGLRLVLPALAETLLVAMAGVALGLLVAVAGMHWLNSELMHQDWFGTVRHIGLNTRLVAFALIAALLVASLAALLRMWRVRASAAPQELVSGGRSGLSISAGRLSRVLVIAQAALAASLVLIAALFAHSLLKLTRVDLGFDPTHVLTFAVAPPPRDYPALSRLSSELLHRLREIPGVQRAALTSNPPIQSQMNLPILLPSGQEISAQYRFVSPDLFATLGIPLLRGRGIGVADRRGTAPVAVVSAAFQRRHLSGNALGQILTINLSSIGVPIEHFTVTGIVGDIRQFGPQQPAPAIVYVPIKQVPAALMAKLRQFVPLNFMLRVHGNPRSYESAVRAAVHEIAPGLALANLEPLGTSVAAALAPTRLLMLLATIVAALALGLASVGLYSVMAVATAARRREFGVRAAMGATPQDLMMTVLRTGLLQVCGGLVLGLGIAWAVSGVLRAYLFGLNVLDPLALLTTCAVLSLAGTLACLAPALRAARTPLTVSLNESAG</sequence>
<dbReference type="GO" id="GO:0022857">
    <property type="term" value="F:transmembrane transporter activity"/>
    <property type="evidence" value="ECO:0007669"/>
    <property type="project" value="TreeGrafter"/>
</dbReference>
<feature type="transmembrane region" description="Helical" evidence="7">
    <location>
        <begin position="366"/>
        <end position="386"/>
    </location>
</feature>
<feature type="transmembrane region" description="Helical" evidence="7">
    <location>
        <begin position="21"/>
        <end position="46"/>
    </location>
</feature>
<feature type="domain" description="MacB-like periplasmic core" evidence="9">
    <location>
        <begin position="26"/>
        <end position="234"/>
    </location>
</feature>
<feature type="transmembrane region" description="Helical" evidence="7">
    <location>
        <begin position="770"/>
        <end position="791"/>
    </location>
</feature>
<dbReference type="STRING" id="993689.GCA_002077135_02168"/>
<feature type="transmembrane region" description="Helical" evidence="7">
    <location>
        <begin position="729"/>
        <end position="750"/>
    </location>
</feature>
<dbReference type="Pfam" id="PF02687">
    <property type="entry name" value="FtsX"/>
    <property type="match status" value="2"/>
</dbReference>
<dbReference type="OrthoDB" id="6008773at2"/>